<dbReference type="EMBL" id="CP014862">
    <property type="protein sequence ID" value="ASJ03053.1"/>
    <property type="molecule type" value="Genomic_DNA"/>
</dbReference>
<dbReference type="KEGG" id="tprf:A3L09_07180"/>
<evidence type="ECO:0000313" key="1">
    <source>
        <dbReference type="EMBL" id="ASJ03053.1"/>
    </source>
</evidence>
<evidence type="ECO:0000313" key="2">
    <source>
        <dbReference type="Proteomes" id="UP000250179"/>
    </source>
</evidence>
<reference evidence="1 2" key="1">
    <citation type="submission" date="2016-03" db="EMBL/GenBank/DDBJ databases">
        <title>Complete genome sequence of Thermococcus profundus strain DT5432.</title>
        <authorList>
            <person name="Oger P.M."/>
        </authorList>
    </citation>
    <scope>NUCLEOTIDE SEQUENCE [LARGE SCALE GENOMIC DNA]</scope>
    <source>
        <strain evidence="1 2">DT 5432</strain>
    </source>
</reference>
<protein>
    <submittedName>
        <fullName evidence="1">Uncharacterized protein</fullName>
    </submittedName>
</protein>
<keyword evidence="2" id="KW-1185">Reference proteome</keyword>
<dbReference type="AlphaFoldDB" id="A0A2Z2MC16"/>
<organism evidence="1 2">
    <name type="scientific">Thermococcus profundus</name>
    <dbReference type="NCBI Taxonomy" id="49899"/>
    <lineage>
        <taxon>Archaea</taxon>
        <taxon>Methanobacteriati</taxon>
        <taxon>Methanobacteriota</taxon>
        <taxon>Thermococci</taxon>
        <taxon>Thermococcales</taxon>
        <taxon>Thermococcaceae</taxon>
        <taxon>Thermococcus</taxon>
    </lineage>
</organism>
<accession>A0A2Z2MC16</accession>
<name>A0A2Z2MC16_THEPR</name>
<sequence>MDGETYWITYYKYHCKVQPNQSAPVYEYEVEKWLGKENVRVYGTDMTGNKVDVGEHEVYAYKTKITPINAKSITEPVTITVWSTILLNDTFIYPWNILWLSSMSPYGGNSTFVGFRIEYRGAEALVTNPSAFQRGLFPYLSDESHVLSQISDDLGNVYLGWVATISMGFWYEWSTLNLLQPHSGVWDDMRGHTITWSTSPDGTAEYGGHEFLLIDYSWSYAGASENVSLSGSGKFSPYLPLLVQGEGHYSYKDEKSGKTTVIYAYIKLEDIKLERESG</sequence>
<dbReference type="Proteomes" id="UP000250179">
    <property type="component" value="Chromosome"/>
</dbReference>
<proteinExistence type="predicted"/>
<gene>
    <name evidence="1" type="ORF">A3L09_07180</name>
</gene>